<dbReference type="Proteomes" id="UP000326924">
    <property type="component" value="Unassembled WGS sequence"/>
</dbReference>
<evidence type="ECO:0000313" key="3">
    <source>
        <dbReference type="EMBL" id="KAA8911026.1"/>
    </source>
</evidence>
<keyword evidence="4" id="KW-1185">Reference proteome</keyword>
<name>A0A5J5F3U7_9PEZI</name>
<dbReference type="AlphaFoldDB" id="A0A5J5F3U7"/>
<dbReference type="EMBL" id="VXIS01000040">
    <property type="protein sequence ID" value="KAA8911026.1"/>
    <property type="molecule type" value="Genomic_DNA"/>
</dbReference>
<keyword evidence="1" id="KW-0378">Hydrolase</keyword>
<reference evidence="3 4" key="1">
    <citation type="submission" date="2019-09" db="EMBL/GenBank/DDBJ databases">
        <title>Draft genome of the ectomycorrhizal ascomycete Sphaerosporella brunnea.</title>
        <authorList>
            <consortium name="DOE Joint Genome Institute"/>
            <person name="Benucci G.M."/>
            <person name="Marozzi G."/>
            <person name="Antonielli L."/>
            <person name="Sanchez S."/>
            <person name="Marco P."/>
            <person name="Wang X."/>
            <person name="Falini L.B."/>
            <person name="Barry K."/>
            <person name="Haridas S."/>
            <person name="Lipzen A."/>
            <person name="Labutti K."/>
            <person name="Grigoriev I.V."/>
            <person name="Murat C."/>
            <person name="Martin F."/>
            <person name="Albertini E."/>
            <person name="Donnini D."/>
            <person name="Bonito G."/>
        </authorList>
    </citation>
    <scope>NUCLEOTIDE SEQUENCE [LARGE SCALE GENOMIC DNA]</scope>
    <source>
        <strain evidence="3 4">Sb_GMNB300</strain>
    </source>
</reference>
<dbReference type="PANTHER" id="PTHR45648:SF85">
    <property type="entry name" value="A, PUTATIVE (AFU_ORTHOLOGUE AFUA_2G10760)-RELATED"/>
    <property type="match status" value="1"/>
</dbReference>
<dbReference type="SUPFAM" id="SSF52266">
    <property type="entry name" value="SGNH hydrolase"/>
    <property type="match status" value="1"/>
</dbReference>
<feature type="signal peptide" evidence="2">
    <location>
        <begin position="1"/>
        <end position="20"/>
    </location>
</feature>
<organism evidence="3 4">
    <name type="scientific">Sphaerosporella brunnea</name>
    <dbReference type="NCBI Taxonomy" id="1250544"/>
    <lineage>
        <taxon>Eukaryota</taxon>
        <taxon>Fungi</taxon>
        <taxon>Dikarya</taxon>
        <taxon>Ascomycota</taxon>
        <taxon>Pezizomycotina</taxon>
        <taxon>Pezizomycetes</taxon>
        <taxon>Pezizales</taxon>
        <taxon>Pyronemataceae</taxon>
        <taxon>Sphaerosporella</taxon>
    </lineage>
</organism>
<protein>
    <submittedName>
        <fullName evidence="3">GDSL lipase/esterase</fullName>
    </submittedName>
</protein>
<dbReference type="OrthoDB" id="1600564at2759"/>
<dbReference type="Gene3D" id="3.40.50.1110">
    <property type="entry name" value="SGNH hydrolase"/>
    <property type="match status" value="1"/>
</dbReference>
<dbReference type="Pfam" id="PF00657">
    <property type="entry name" value="Lipase_GDSL"/>
    <property type="match status" value="1"/>
</dbReference>
<sequence>MRSFSGTLAVTLTLVGGAAALTLPRSTSSYPGLKGLKYFFSFGDSYTTTGFNITDGSPLPAKGNPLGNPPYPGWTASNGPNWIDYLTVEFNQTETLTFNFAYGGATIDSALVAPYEPQVLSLKQQVEDLFLGVLQPQKATIAPWTAGDSLFLIWIGINDIGSSYLAHPDASDEFHRELMDEYFNLVDELYAVGARNFLFMDVPPVNRSPLTVGQGNQAVSLETEALASYNSLLACRVSDLKKTKSGVWAKVFKSSKVFNTILENPEQYGFKNAITYCSSYQNGTPEWNTFYPECGVPVDQYFWLNSLHPTHNVHKIIAAALANALCV</sequence>
<comment type="caution">
    <text evidence="3">The sequence shown here is derived from an EMBL/GenBank/DDBJ whole genome shotgun (WGS) entry which is preliminary data.</text>
</comment>
<feature type="chain" id="PRO_5023861727" evidence="2">
    <location>
        <begin position="21"/>
        <end position="327"/>
    </location>
</feature>
<evidence type="ECO:0000256" key="1">
    <source>
        <dbReference type="ARBA" id="ARBA00022801"/>
    </source>
</evidence>
<proteinExistence type="predicted"/>
<dbReference type="PANTHER" id="PTHR45648">
    <property type="entry name" value="GDSL LIPASE/ACYLHYDROLASE FAMILY PROTEIN (AFU_ORTHOLOGUE AFUA_4G14700)"/>
    <property type="match status" value="1"/>
</dbReference>
<accession>A0A5J5F3U7</accession>
<evidence type="ECO:0000256" key="2">
    <source>
        <dbReference type="SAM" id="SignalP"/>
    </source>
</evidence>
<dbReference type="InterPro" id="IPR036514">
    <property type="entry name" value="SGNH_hydro_sf"/>
</dbReference>
<dbReference type="CDD" id="cd01846">
    <property type="entry name" value="fatty_acyltransferase_like"/>
    <property type="match status" value="1"/>
</dbReference>
<evidence type="ECO:0000313" key="4">
    <source>
        <dbReference type="Proteomes" id="UP000326924"/>
    </source>
</evidence>
<keyword evidence="2" id="KW-0732">Signal</keyword>
<dbReference type="InterPro" id="IPR051058">
    <property type="entry name" value="GDSL_Est/Lipase"/>
</dbReference>
<dbReference type="GO" id="GO:0016788">
    <property type="term" value="F:hydrolase activity, acting on ester bonds"/>
    <property type="evidence" value="ECO:0007669"/>
    <property type="project" value="InterPro"/>
</dbReference>
<dbReference type="InParanoid" id="A0A5J5F3U7"/>
<gene>
    <name evidence="3" type="ORF">FN846DRAFT_1027110</name>
</gene>
<dbReference type="InterPro" id="IPR001087">
    <property type="entry name" value="GDSL"/>
</dbReference>